<keyword evidence="11" id="KW-1185">Reference proteome</keyword>
<dbReference type="OrthoDB" id="6159439at2759"/>
<dbReference type="Pfam" id="PF00046">
    <property type="entry name" value="Homeodomain"/>
    <property type="match status" value="1"/>
</dbReference>
<dbReference type="PRINTS" id="PR00031">
    <property type="entry name" value="HTHREPRESSR"/>
</dbReference>
<dbReference type="InterPro" id="IPR050296">
    <property type="entry name" value="Antp_homeobox"/>
</dbReference>
<dbReference type="GO" id="GO:0009952">
    <property type="term" value="P:anterior/posterior pattern specification"/>
    <property type="evidence" value="ECO:0007669"/>
    <property type="project" value="TreeGrafter"/>
</dbReference>
<proteinExistence type="inferred from homology"/>
<keyword evidence="2" id="KW-0217">Developmental protein</keyword>
<dbReference type="PANTHER" id="PTHR45659:SF4">
    <property type="entry name" value="HOMEOBOX PROTEIN ABDOMINAL-A"/>
    <property type="match status" value="1"/>
</dbReference>
<dbReference type="GO" id="GO:0000981">
    <property type="term" value="F:DNA-binding transcription factor activity, RNA polymerase II-specific"/>
    <property type="evidence" value="ECO:0007669"/>
    <property type="project" value="InterPro"/>
</dbReference>
<dbReference type="InterPro" id="IPR009057">
    <property type="entry name" value="Homeodomain-like_sf"/>
</dbReference>
<feature type="DNA-binding region" description="Homeobox" evidence="6">
    <location>
        <begin position="190"/>
        <end position="249"/>
    </location>
</feature>
<dbReference type="GO" id="GO:0000978">
    <property type="term" value="F:RNA polymerase II cis-regulatory region sequence-specific DNA binding"/>
    <property type="evidence" value="ECO:0007669"/>
    <property type="project" value="TreeGrafter"/>
</dbReference>
<evidence type="ECO:0000256" key="7">
    <source>
        <dbReference type="RuleBase" id="RU000682"/>
    </source>
</evidence>
<evidence type="ECO:0000256" key="8">
    <source>
        <dbReference type="RuleBase" id="RU004442"/>
    </source>
</evidence>
<reference evidence="12" key="2">
    <citation type="submission" date="2025-08" db="UniProtKB">
        <authorList>
            <consortium name="RefSeq"/>
        </authorList>
    </citation>
    <scope>IDENTIFICATION</scope>
    <source>
        <tissue evidence="12">Whole sample</tissue>
    </source>
</reference>
<evidence type="ECO:0000256" key="4">
    <source>
        <dbReference type="ARBA" id="ARBA00023155"/>
    </source>
</evidence>
<dbReference type="SMART" id="SM00389">
    <property type="entry name" value="HOX"/>
    <property type="match status" value="1"/>
</dbReference>
<evidence type="ECO:0000313" key="11">
    <source>
        <dbReference type="Proteomes" id="UP000694844"/>
    </source>
</evidence>
<dbReference type="InterPro" id="IPR001356">
    <property type="entry name" value="HD"/>
</dbReference>
<protein>
    <submittedName>
        <fullName evidence="12">Homeobox protein Hox-B7-like</fullName>
    </submittedName>
</protein>
<keyword evidence="3 6" id="KW-0238">DNA-binding</keyword>
<dbReference type="GeneID" id="111114430"/>
<comment type="similarity">
    <text evidence="8">Belongs to the Antp homeobox family.</text>
</comment>
<evidence type="ECO:0000256" key="5">
    <source>
        <dbReference type="ARBA" id="ARBA00023242"/>
    </source>
</evidence>
<evidence type="ECO:0000256" key="6">
    <source>
        <dbReference type="PROSITE-ProRule" id="PRU00108"/>
    </source>
</evidence>
<dbReference type="PANTHER" id="PTHR45659">
    <property type="entry name" value="HOMEOBOX PROTEIN HOX"/>
    <property type="match status" value="1"/>
</dbReference>
<reference evidence="11" key="1">
    <citation type="submission" date="2024-06" db="UniProtKB">
        <authorList>
            <consortium name="RefSeq"/>
        </authorList>
    </citation>
    <scope>NUCLEOTIDE SEQUENCE [LARGE SCALE GENOMIC DNA]</scope>
</reference>
<dbReference type="RefSeq" id="XP_022308431.1">
    <property type="nucleotide sequence ID" value="XM_022452723.1"/>
</dbReference>
<feature type="compositionally biased region" description="Polar residues" evidence="9">
    <location>
        <begin position="272"/>
        <end position="284"/>
    </location>
</feature>
<dbReference type="PROSITE" id="PS00027">
    <property type="entry name" value="HOMEOBOX_1"/>
    <property type="match status" value="1"/>
</dbReference>
<feature type="compositionally biased region" description="Basic and acidic residues" evidence="9">
    <location>
        <begin position="248"/>
        <end position="268"/>
    </location>
</feature>
<sequence length="284" mass="32084">MSSYYSSIMPAHMPGSGGPGSTDVYYPRTEKHLEGGGFHSAPHNMCFENSDNSYGMSAYPCYPMYDRLDSHGPSQPMNLVSKQPGFCAGSNGSIYQSYQNSQNFNHGQSYTDDRPNCVKNEDSCVPTPPPSYSVHDQPHHPAVSQMHGSDLSHLATNPAARMNGLSPAPNMQVFPWMGSTINGAEVTYEQKRTRQTYTRYQTLELEKEFHFNRYLTRRRRIEIAHLLGLTERQIKIWFQNRRMKWKKDNNIPKLTGPDRSKPENDSDRGMTSLASPGSDDNFSS</sequence>
<dbReference type="AlphaFoldDB" id="A0A8B8C013"/>
<dbReference type="Gene3D" id="1.10.10.60">
    <property type="entry name" value="Homeodomain-like"/>
    <property type="match status" value="1"/>
</dbReference>
<organism evidence="11 12">
    <name type="scientific">Crassostrea virginica</name>
    <name type="common">Eastern oyster</name>
    <dbReference type="NCBI Taxonomy" id="6565"/>
    <lineage>
        <taxon>Eukaryota</taxon>
        <taxon>Metazoa</taxon>
        <taxon>Spiralia</taxon>
        <taxon>Lophotrochozoa</taxon>
        <taxon>Mollusca</taxon>
        <taxon>Bivalvia</taxon>
        <taxon>Autobranchia</taxon>
        <taxon>Pteriomorphia</taxon>
        <taxon>Ostreida</taxon>
        <taxon>Ostreoidea</taxon>
        <taxon>Ostreidae</taxon>
        <taxon>Crassostrea</taxon>
    </lineage>
</organism>
<dbReference type="Proteomes" id="UP000694844">
    <property type="component" value="Chromosome 1"/>
</dbReference>
<gene>
    <name evidence="12" type="primary">LOC111114430</name>
</gene>
<dbReference type="CDD" id="cd00086">
    <property type="entry name" value="homeodomain"/>
    <property type="match status" value="1"/>
</dbReference>
<feature type="domain" description="Homeobox" evidence="10">
    <location>
        <begin position="188"/>
        <end position="248"/>
    </location>
</feature>
<dbReference type="SUPFAM" id="SSF46689">
    <property type="entry name" value="Homeodomain-like"/>
    <property type="match status" value="1"/>
</dbReference>
<dbReference type="PRINTS" id="PR00024">
    <property type="entry name" value="HOMEOBOX"/>
</dbReference>
<dbReference type="FunFam" id="1.10.10.60:FF:000055">
    <property type="entry name" value="Homeobox protein Hox-A5"/>
    <property type="match status" value="1"/>
</dbReference>
<dbReference type="GO" id="GO:0000122">
    <property type="term" value="P:negative regulation of transcription by RNA polymerase II"/>
    <property type="evidence" value="ECO:0007669"/>
    <property type="project" value="TreeGrafter"/>
</dbReference>
<evidence type="ECO:0000256" key="9">
    <source>
        <dbReference type="SAM" id="MobiDB-lite"/>
    </source>
</evidence>
<accession>A0A8B8C013</accession>
<feature type="region of interest" description="Disordered" evidence="9">
    <location>
        <begin position="123"/>
        <end position="146"/>
    </location>
</feature>
<evidence type="ECO:0000259" key="10">
    <source>
        <dbReference type="PROSITE" id="PS50071"/>
    </source>
</evidence>
<dbReference type="InterPro" id="IPR017995">
    <property type="entry name" value="Homeobox_antennapedia"/>
</dbReference>
<dbReference type="KEGG" id="cvn:111114430"/>
<evidence type="ECO:0000256" key="2">
    <source>
        <dbReference type="ARBA" id="ARBA00022473"/>
    </source>
</evidence>
<evidence type="ECO:0000256" key="3">
    <source>
        <dbReference type="ARBA" id="ARBA00023125"/>
    </source>
</evidence>
<dbReference type="PROSITE" id="PS50071">
    <property type="entry name" value="HOMEOBOX_2"/>
    <property type="match status" value="1"/>
</dbReference>
<keyword evidence="5 6" id="KW-0539">Nucleus</keyword>
<evidence type="ECO:0000313" key="12">
    <source>
        <dbReference type="RefSeq" id="XP_022308431.1"/>
    </source>
</evidence>
<dbReference type="InterPro" id="IPR017970">
    <property type="entry name" value="Homeobox_CS"/>
</dbReference>
<name>A0A8B8C013_CRAVI</name>
<dbReference type="InterPro" id="IPR000047">
    <property type="entry name" value="HTH_motif"/>
</dbReference>
<dbReference type="GO" id="GO:0005634">
    <property type="term" value="C:nucleus"/>
    <property type="evidence" value="ECO:0007669"/>
    <property type="project" value="UniProtKB-SubCell"/>
</dbReference>
<dbReference type="PRINTS" id="PR00025">
    <property type="entry name" value="ANTENNAPEDIA"/>
</dbReference>
<comment type="subcellular location">
    <subcellularLocation>
        <location evidence="1 6 7">Nucleus</location>
    </subcellularLocation>
</comment>
<evidence type="ECO:0000256" key="1">
    <source>
        <dbReference type="ARBA" id="ARBA00004123"/>
    </source>
</evidence>
<dbReference type="InterPro" id="IPR020479">
    <property type="entry name" value="HD_metazoa"/>
</dbReference>
<feature type="region of interest" description="Disordered" evidence="9">
    <location>
        <begin position="248"/>
        <end position="284"/>
    </location>
</feature>
<keyword evidence="4 6" id="KW-0371">Homeobox</keyword>